<name>A0AAN1BLC4_RHIET</name>
<organism evidence="1 2">
    <name type="scientific">Rhizobium etli</name>
    <dbReference type="NCBI Taxonomy" id="29449"/>
    <lineage>
        <taxon>Bacteria</taxon>
        <taxon>Pseudomonadati</taxon>
        <taxon>Pseudomonadota</taxon>
        <taxon>Alphaproteobacteria</taxon>
        <taxon>Hyphomicrobiales</taxon>
        <taxon>Rhizobiaceae</taxon>
        <taxon>Rhizobium/Agrobacterium group</taxon>
        <taxon>Rhizobium</taxon>
    </lineage>
</organism>
<proteinExistence type="predicted"/>
<dbReference type="AlphaFoldDB" id="A0AAN1BLC4"/>
<dbReference type="Proteomes" id="UP000194159">
    <property type="component" value="Plasmid pRetNXC12d"/>
</dbReference>
<protein>
    <submittedName>
        <fullName evidence="1">Uncharacterized protein</fullName>
    </submittedName>
</protein>
<reference evidence="1 2" key="1">
    <citation type="submission" date="2017-04" db="EMBL/GenBank/DDBJ databases">
        <title>Complete genome sequences of Rhizobium genomic linages associated to common bean (phaseolus vulgaris).</title>
        <authorList>
            <person name="Santamaria R.I."/>
            <person name="Bustos P."/>
            <person name="Perez-Carrascal O."/>
            <person name="Martinez-Flores I."/>
            <person name="Juarez S."/>
            <person name="Lozano L."/>
            <person name="Miranda F."/>
            <person name="Vinuesa P."/>
            <person name="Martinez-Romero E."/>
            <person name="Cevallos M.A."/>
            <person name="Romero D."/>
            <person name="Davila G."/>
            <person name="Gonzalez V."/>
        </authorList>
    </citation>
    <scope>NUCLEOTIDE SEQUENCE [LARGE SCALE GENOMIC DNA]</scope>
    <source>
        <strain evidence="1 2">NXC12</strain>
        <plasmid evidence="2">pretnxc12d</plasmid>
    </source>
</reference>
<accession>A0AAN1BLC4</accession>
<keyword evidence="1" id="KW-0614">Plasmid</keyword>
<dbReference type="EMBL" id="CP020910">
    <property type="protein sequence ID" value="ARQ13299.1"/>
    <property type="molecule type" value="Genomic_DNA"/>
</dbReference>
<gene>
    <name evidence="1" type="ORF">NXC12_PD00200</name>
</gene>
<evidence type="ECO:0000313" key="2">
    <source>
        <dbReference type="Proteomes" id="UP000194159"/>
    </source>
</evidence>
<geneLocation type="plasmid" evidence="2">
    <name>pretnxc12d</name>
</geneLocation>
<evidence type="ECO:0000313" key="1">
    <source>
        <dbReference type="EMBL" id="ARQ13299.1"/>
    </source>
</evidence>
<sequence>MTSFRNAASSLPASASFTAPRAFYSDHSKPFKTYESGPERAKYTRANKRSVMAIASQAEAEFMPRSIAGFA</sequence>